<keyword evidence="1" id="KW-0812">Transmembrane</keyword>
<protein>
    <submittedName>
        <fullName evidence="2">Uncharacterized protein</fullName>
    </submittedName>
</protein>
<feature type="transmembrane region" description="Helical" evidence="1">
    <location>
        <begin position="12"/>
        <end position="31"/>
    </location>
</feature>
<proteinExistence type="predicted"/>
<evidence type="ECO:0000313" key="2">
    <source>
        <dbReference type="EMBL" id="OHA80498.1"/>
    </source>
</evidence>
<keyword evidence="1" id="KW-1133">Transmembrane helix</keyword>
<evidence type="ECO:0000256" key="1">
    <source>
        <dbReference type="SAM" id="Phobius"/>
    </source>
</evidence>
<evidence type="ECO:0000313" key="3">
    <source>
        <dbReference type="Proteomes" id="UP000179118"/>
    </source>
</evidence>
<sequence length="144" mass="16049">MVLVWEYMKKFLISLLVIWFAGGAVSGLFVMNHNSAHSTNGQCSIASLHTSVCPDSVLPVAQHYISMYQSFTDGIVSSVITEVSMVFLLFAVIAYAFLGRYVVLLNALLLVVSLRLHRNFNANLYRPQAIIRWLSLLINSPSLI</sequence>
<reference evidence="2 3" key="1">
    <citation type="journal article" date="2016" name="Nat. Commun.">
        <title>Thousands of microbial genomes shed light on interconnected biogeochemical processes in an aquifer system.</title>
        <authorList>
            <person name="Anantharaman K."/>
            <person name="Brown C.T."/>
            <person name="Hug L.A."/>
            <person name="Sharon I."/>
            <person name="Castelle C.J."/>
            <person name="Probst A.J."/>
            <person name="Thomas B.C."/>
            <person name="Singh A."/>
            <person name="Wilkins M.J."/>
            <person name="Karaoz U."/>
            <person name="Brodie E.L."/>
            <person name="Williams K.H."/>
            <person name="Hubbard S.S."/>
            <person name="Banfield J.F."/>
        </authorList>
    </citation>
    <scope>NUCLEOTIDE SEQUENCE [LARGE SCALE GENOMIC DNA]</scope>
</reference>
<organism evidence="2 3">
    <name type="scientific">Candidatus Yonathbacteria bacterium RIFCSPHIGHO2_02_FULL_44_14</name>
    <dbReference type="NCBI Taxonomy" id="1802724"/>
    <lineage>
        <taxon>Bacteria</taxon>
        <taxon>Candidatus Yonathiibacteriota</taxon>
    </lineage>
</organism>
<name>A0A1G2S6Z9_9BACT</name>
<gene>
    <name evidence="2" type="ORF">A3D51_00210</name>
</gene>
<dbReference type="Proteomes" id="UP000179118">
    <property type="component" value="Unassembled WGS sequence"/>
</dbReference>
<accession>A0A1G2S6Z9</accession>
<comment type="caution">
    <text evidence="2">The sequence shown here is derived from an EMBL/GenBank/DDBJ whole genome shotgun (WGS) entry which is preliminary data.</text>
</comment>
<feature type="transmembrane region" description="Helical" evidence="1">
    <location>
        <begin position="86"/>
        <end position="112"/>
    </location>
</feature>
<dbReference type="EMBL" id="MHUT01000018">
    <property type="protein sequence ID" value="OHA80498.1"/>
    <property type="molecule type" value="Genomic_DNA"/>
</dbReference>
<dbReference type="AlphaFoldDB" id="A0A1G2S6Z9"/>
<keyword evidence="1" id="KW-0472">Membrane</keyword>